<keyword evidence="2" id="KW-0378">Hydrolase</keyword>
<name>A0A1U7IN85_9CYAN</name>
<dbReference type="Gene3D" id="3.40.1550.10">
    <property type="entry name" value="CheC-like"/>
    <property type="match status" value="1"/>
</dbReference>
<dbReference type="PANTHER" id="PTHR43693:SF1">
    <property type="entry name" value="PROTEIN PHOSPHATASE CHEZ"/>
    <property type="match status" value="1"/>
</dbReference>
<dbReference type="RefSeq" id="WP_073593157.1">
    <property type="nucleotide sequence ID" value="NZ_MRCE01000007.1"/>
</dbReference>
<evidence type="ECO:0000256" key="1">
    <source>
        <dbReference type="ARBA" id="ARBA00022500"/>
    </source>
</evidence>
<keyword evidence="1" id="KW-0145">Chemotaxis</keyword>
<dbReference type="GO" id="GO:0006935">
    <property type="term" value="P:chemotaxis"/>
    <property type="evidence" value="ECO:0007669"/>
    <property type="project" value="UniProtKB-KW"/>
</dbReference>
<proteinExistence type="predicted"/>
<organism evidence="3 4">
    <name type="scientific">[Phormidium ambiguum] IAM M-71</name>
    <dbReference type="NCBI Taxonomy" id="454136"/>
    <lineage>
        <taxon>Bacteria</taxon>
        <taxon>Bacillati</taxon>
        <taxon>Cyanobacteriota</taxon>
        <taxon>Cyanophyceae</taxon>
        <taxon>Oscillatoriophycideae</taxon>
        <taxon>Aerosakkonematales</taxon>
        <taxon>Aerosakkonemataceae</taxon>
        <taxon>Floridanema</taxon>
    </lineage>
</organism>
<accession>A0A1U7IN85</accession>
<evidence type="ECO:0000313" key="3">
    <source>
        <dbReference type="EMBL" id="OKH38745.1"/>
    </source>
</evidence>
<dbReference type="SUPFAM" id="SSF103039">
    <property type="entry name" value="CheC-like"/>
    <property type="match status" value="1"/>
</dbReference>
<reference evidence="3 4" key="1">
    <citation type="submission" date="2016-11" db="EMBL/GenBank/DDBJ databases">
        <title>Draft Genome Sequences of Nine Cyanobacterial Strains from Diverse Habitats.</title>
        <authorList>
            <person name="Zhu T."/>
            <person name="Hou S."/>
            <person name="Lu X."/>
            <person name="Hess W.R."/>
        </authorList>
    </citation>
    <scope>NUCLEOTIDE SEQUENCE [LARGE SCALE GENOMIC DNA]</scope>
    <source>
        <strain evidence="3 4">IAM M-71</strain>
    </source>
</reference>
<dbReference type="OrthoDB" id="9812187at2"/>
<dbReference type="PANTHER" id="PTHR43693">
    <property type="entry name" value="PROTEIN PHOSPHATASE CHEZ"/>
    <property type="match status" value="1"/>
</dbReference>
<dbReference type="Proteomes" id="UP000185860">
    <property type="component" value="Unassembled WGS sequence"/>
</dbReference>
<dbReference type="AlphaFoldDB" id="A0A1U7IN85"/>
<dbReference type="CDD" id="cd17910">
    <property type="entry name" value="CheC_ClassII"/>
    <property type="match status" value="1"/>
</dbReference>
<dbReference type="InterPro" id="IPR050992">
    <property type="entry name" value="CheZ_family_phosphatases"/>
</dbReference>
<gene>
    <name evidence="3" type="ORF">NIES2119_09140</name>
</gene>
<dbReference type="InterPro" id="IPR028976">
    <property type="entry name" value="CheC-like_sf"/>
</dbReference>
<dbReference type="STRING" id="454136.NIES2119_09140"/>
<protein>
    <submittedName>
        <fullName evidence="3">Chemotaxis protein CheC</fullName>
    </submittedName>
</protein>
<dbReference type="GO" id="GO:0016787">
    <property type="term" value="F:hydrolase activity"/>
    <property type="evidence" value="ECO:0007669"/>
    <property type="project" value="UniProtKB-KW"/>
</dbReference>
<sequence length="203" mass="21832">MNLTFNHIDALQELVNIGVGRAAGVLNDMLDSPIRLHIPEVNLLTPEQLKSELKSQFNDSVLATVQLNFSGTFSGTAELVFPTESAADLVSVLTGEAIGTPDLDVVKIGALLEVGNIVLNGIMGSLSNALIEHLQYSLPTYNESKVNNFPIFADIDENTKILLAHTCFMIEQLHIAGDIILMFTVGSLDALLKAIDLAFGEAL</sequence>
<evidence type="ECO:0000313" key="4">
    <source>
        <dbReference type="Proteomes" id="UP000185860"/>
    </source>
</evidence>
<evidence type="ECO:0000256" key="2">
    <source>
        <dbReference type="ARBA" id="ARBA00022801"/>
    </source>
</evidence>
<comment type="caution">
    <text evidence="3">The sequence shown here is derived from an EMBL/GenBank/DDBJ whole genome shotgun (WGS) entry which is preliminary data.</text>
</comment>
<dbReference type="EMBL" id="MRCE01000007">
    <property type="protein sequence ID" value="OKH38745.1"/>
    <property type="molecule type" value="Genomic_DNA"/>
</dbReference>